<comment type="caution">
    <text evidence="7">The sequence shown here is derived from an EMBL/GenBank/DDBJ whole genome shotgun (WGS) entry which is preliminary data.</text>
</comment>
<keyword evidence="3" id="KW-0285">Flavoprotein</keyword>
<feature type="domain" description="Nitroreductase" evidence="6">
    <location>
        <begin position="43"/>
        <end position="230"/>
    </location>
</feature>
<dbReference type="EMBL" id="FTOU01000002">
    <property type="protein sequence ID" value="SIS66498.1"/>
    <property type="molecule type" value="Genomic_DNA"/>
</dbReference>
<accession>A0AA45W2G3</accession>
<evidence type="ECO:0000256" key="1">
    <source>
        <dbReference type="ARBA" id="ARBA00001917"/>
    </source>
</evidence>
<dbReference type="Proteomes" id="UP000186216">
    <property type="component" value="Unassembled WGS sequence"/>
</dbReference>
<evidence type="ECO:0000313" key="7">
    <source>
        <dbReference type="EMBL" id="SIS66498.1"/>
    </source>
</evidence>
<keyword evidence="4" id="KW-0288">FMN</keyword>
<dbReference type="InterPro" id="IPR000415">
    <property type="entry name" value="Nitroreductase-like"/>
</dbReference>
<dbReference type="SUPFAM" id="SSF55469">
    <property type="entry name" value="FMN-dependent nitroreductase-like"/>
    <property type="match status" value="1"/>
</dbReference>
<organism evidence="7 8">
    <name type="scientific">Paracoccus saliphilus</name>
    <dbReference type="NCBI Taxonomy" id="405559"/>
    <lineage>
        <taxon>Bacteria</taxon>
        <taxon>Pseudomonadati</taxon>
        <taxon>Pseudomonadota</taxon>
        <taxon>Alphaproteobacteria</taxon>
        <taxon>Rhodobacterales</taxon>
        <taxon>Paracoccaceae</taxon>
        <taxon>Paracoccus</taxon>
    </lineage>
</organism>
<dbReference type="InterPro" id="IPR029479">
    <property type="entry name" value="Nitroreductase"/>
</dbReference>
<dbReference type="AlphaFoldDB" id="A0AA45W2G3"/>
<dbReference type="PANTHER" id="PTHR43673:SF2">
    <property type="entry name" value="NITROREDUCTASE"/>
    <property type="match status" value="1"/>
</dbReference>
<gene>
    <name evidence="7" type="ORF">SAMN05421772_102388</name>
</gene>
<keyword evidence="5" id="KW-0560">Oxidoreductase</keyword>
<dbReference type="CDD" id="cd02136">
    <property type="entry name" value="PnbA_NfnB-like"/>
    <property type="match status" value="1"/>
</dbReference>
<dbReference type="PANTHER" id="PTHR43673">
    <property type="entry name" value="NAD(P)H NITROREDUCTASE YDGI-RELATED"/>
    <property type="match status" value="1"/>
</dbReference>
<evidence type="ECO:0000256" key="3">
    <source>
        <dbReference type="ARBA" id="ARBA00022630"/>
    </source>
</evidence>
<comment type="similarity">
    <text evidence="2">Belongs to the nitroreductase family.</text>
</comment>
<comment type="cofactor">
    <cofactor evidence="1">
        <name>FMN</name>
        <dbReference type="ChEBI" id="CHEBI:58210"/>
    </cofactor>
</comment>
<evidence type="ECO:0000256" key="2">
    <source>
        <dbReference type="ARBA" id="ARBA00007118"/>
    </source>
</evidence>
<evidence type="ECO:0000313" key="8">
    <source>
        <dbReference type="Proteomes" id="UP000186216"/>
    </source>
</evidence>
<reference evidence="7 8" key="1">
    <citation type="submission" date="2017-01" db="EMBL/GenBank/DDBJ databases">
        <authorList>
            <person name="Varghese N."/>
            <person name="Submissions S."/>
        </authorList>
    </citation>
    <scope>NUCLEOTIDE SEQUENCE [LARGE SCALE GENOMIC DNA]</scope>
    <source>
        <strain evidence="7 8">DSM 18447</strain>
    </source>
</reference>
<evidence type="ECO:0000256" key="4">
    <source>
        <dbReference type="ARBA" id="ARBA00022643"/>
    </source>
</evidence>
<dbReference type="Pfam" id="PF00881">
    <property type="entry name" value="Nitroreductase"/>
    <property type="match status" value="1"/>
</dbReference>
<dbReference type="Gene3D" id="3.40.109.10">
    <property type="entry name" value="NADH Oxidase"/>
    <property type="match status" value="1"/>
</dbReference>
<proteinExistence type="inferred from homology"/>
<name>A0AA45W2G3_9RHOB</name>
<dbReference type="GO" id="GO:0016491">
    <property type="term" value="F:oxidoreductase activity"/>
    <property type="evidence" value="ECO:0007669"/>
    <property type="project" value="UniProtKB-KW"/>
</dbReference>
<evidence type="ECO:0000256" key="5">
    <source>
        <dbReference type="ARBA" id="ARBA00023002"/>
    </source>
</evidence>
<sequence length="261" mass="28540">MKTGRADRPALLASGGDIFLKKKSALSKECLNGMQSEFEKLLARRRSIRSFTGEPVERAKIEKILRLARTAPSGANLQPGRFHVLTGAALDGLVQSLKSAIAAGEPQSREYSYFPEPMPKELKSRQVAAGYALYAALGIERRDIEARRHQFERNYEFFGAPVGIVVTIDRAMGKGCFMDLGMSLMALLLAAEDQGYATSGIGALAQYGPVVHRHLELPEGEMVVCGIALGVADKDAPVNRVRTERDDLPVFTRFHGFDISS</sequence>
<evidence type="ECO:0000259" key="6">
    <source>
        <dbReference type="Pfam" id="PF00881"/>
    </source>
</evidence>
<protein>
    <submittedName>
        <fullName evidence="7">Nitroreductase</fullName>
    </submittedName>
</protein>